<dbReference type="Pfam" id="PF05170">
    <property type="entry name" value="AsmA"/>
    <property type="match status" value="2"/>
</dbReference>
<keyword evidence="5" id="KW-1185">Reference proteome</keyword>
<dbReference type="InterPro" id="IPR052894">
    <property type="entry name" value="AsmA-related"/>
</dbReference>
<dbReference type="GO" id="GO:0090313">
    <property type="term" value="P:regulation of protein targeting to membrane"/>
    <property type="evidence" value="ECO:0007669"/>
    <property type="project" value="TreeGrafter"/>
</dbReference>
<keyword evidence="2" id="KW-0472">Membrane</keyword>
<evidence type="ECO:0000256" key="2">
    <source>
        <dbReference type="SAM" id="Phobius"/>
    </source>
</evidence>
<dbReference type="PANTHER" id="PTHR30441">
    <property type="entry name" value="DUF748 DOMAIN-CONTAINING PROTEIN"/>
    <property type="match status" value="1"/>
</dbReference>
<name>A0A853FDF0_9BURK</name>
<protein>
    <submittedName>
        <fullName evidence="4">AsmA family protein</fullName>
    </submittedName>
</protein>
<feature type="region of interest" description="Disordered" evidence="1">
    <location>
        <begin position="543"/>
        <end position="576"/>
    </location>
</feature>
<proteinExistence type="predicted"/>
<feature type="domain" description="AsmA" evidence="3">
    <location>
        <begin position="1"/>
        <end position="314"/>
    </location>
</feature>
<feature type="transmembrane region" description="Helical" evidence="2">
    <location>
        <begin position="7"/>
        <end position="30"/>
    </location>
</feature>
<evidence type="ECO:0000313" key="5">
    <source>
        <dbReference type="Proteomes" id="UP000580517"/>
    </source>
</evidence>
<dbReference type="RefSeq" id="WP_167668908.1">
    <property type="nucleotide sequence ID" value="NZ_JACCEW010000003.1"/>
</dbReference>
<organism evidence="4 5">
    <name type="scientific">Allopusillimonas soli</name>
    <dbReference type="NCBI Taxonomy" id="659016"/>
    <lineage>
        <taxon>Bacteria</taxon>
        <taxon>Pseudomonadati</taxon>
        <taxon>Pseudomonadota</taxon>
        <taxon>Betaproteobacteria</taxon>
        <taxon>Burkholderiales</taxon>
        <taxon>Alcaligenaceae</taxon>
        <taxon>Allopusillimonas</taxon>
    </lineage>
</organism>
<accession>A0A853FDF0</accession>
<dbReference type="AlphaFoldDB" id="A0A853FDF0"/>
<dbReference type="Proteomes" id="UP000580517">
    <property type="component" value="Unassembled WGS sequence"/>
</dbReference>
<feature type="region of interest" description="Disordered" evidence="1">
    <location>
        <begin position="857"/>
        <end position="891"/>
    </location>
</feature>
<dbReference type="GO" id="GO:0005886">
    <property type="term" value="C:plasma membrane"/>
    <property type="evidence" value="ECO:0007669"/>
    <property type="project" value="TreeGrafter"/>
</dbReference>
<dbReference type="PANTHER" id="PTHR30441:SF4">
    <property type="entry name" value="PROTEIN ASMA"/>
    <property type="match status" value="1"/>
</dbReference>
<sequence length="891" mass="94935">MKVWLKRVLFSLVVVIIAAVVGIAIFLLTFDPNAYKNKLEEVVYNRYHRTLSINGDIELSLFPRIGLSVQDVSLSNRDSDDLFASIDSARFAVAIWPLLSNRLVVDHVAVSGFKAWIRRDENGHFNFDDLLGRERVAVRAHPSALVAGALVGADGAGKGAQQASVDEAMPDGAAPVAATEHGSSGFRFSPLSIAAAQEAVRRTDLQIDIAGLDLKNGEIHLYDTRTGALGRIEKLEVNTGRMTFNQAFDVALKGRLIGKHPEADAALSGQALVQFNPNEQKYSAQKLNLQISGKLGELTAKTAVLRGNVAYDNHADLLDVSNLEMQVQGDVEGPHPIAGLETSLTAPRLKVDRSRAELRVEKLAFRAKGKTPEQAFDIAFDAPSLSVSPEAAKGEPVQGTVKLTRPDSVLGVSLGMSGLGGDAANLTLKELKIEASLKEDQRLVQLNMTSPATWGVFRRAGGLSAMKGDIRINDTALPGGSFEFPFIGSLQADLVKDKLASEIDAVLSGSKLNFRLDATQLQDPKIKFALTADKLDFNTMFPVPPAKPAAEGKPAAKEGGAEKQAPAKAEPRSSAAGSDTLDMAFLDSVDLSGTFKIGELKAQSLQASDVSADLRASDGRMAVNNLHASLYGGTLVGRLTADSKNALGAALTLSGVDVGSLLHDYGREDRLRGKGTIKVDVRSQGSTSAALEAGLTGSVQLRVRDGAVRGIDLLRTLGEVNEAVRNVFSGQLPGIANQIDMGRQTDFTSLDADVDLERGQATISRLNMAAPLLRVTQGKPATVDLVNDQMDLMVNVRLVGTTKGQSERNLANLRGVTIPLRISGPTNAPSFRVQWDSINSKEIEQAVSEGLVDMLSNQASQKSRKSDKPAATPHADPVKSIGEAIKGLLGQ</sequence>
<dbReference type="InterPro" id="IPR007844">
    <property type="entry name" value="AsmA"/>
</dbReference>
<evidence type="ECO:0000256" key="1">
    <source>
        <dbReference type="SAM" id="MobiDB-lite"/>
    </source>
</evidence>
<gene>
    <name evidence="4" type="ORF">H0A68_12370</name>
</gene>
<dbReference type="EMBL" id="JACCEW010000003">
    <property type="protein sequence ID" value="NYT37672.1"/>
    <property type="molecule type" value="Genomic_DNA"/>
</dbReference>
<comment type="caution">
    <text evidence="4">The sequence shown here is derived from an EMBL/GenBank/DDBJ whole genome shotgun (WGS) entry which is preliminary data.</text>
</comment>
<keyword evidence="2" id="KW-1133">Transmembrane helix</keyword>
<keyword evidence="2" id="KW-0812">Transmembrane</keyword>
<evidence type="ECO:0000259" key="3">
    <source>
        <dbReference type="Pfam" id="PF05170"/>
    </source>
</evidence>
<reference evidence="4 5" key="1">
    <citation type="submission" date="2020-07" db="EMBL/GenBank/DDBJ databases">
        <title>Taxonomic revisions and descriptions of new bacterial species based on genomic comparisons in the high-G+C-content subgroup of the family Alcaligenaceae.</title>
        <authorList>
            <person name="Szabo A."/>
            <person name="Felfoldi T."/>
        </authorList>
    </citation>
    <scope>NUCLEOTIDE SEQUENCE [LARGE SCALE GENOMIC DNA]</scope>
    <source>
        <strain evidence="4 5">DSM 25264</strain>
    </source>
</reference>
<evidence type="ECO:0000313" key="4">
    <source>
        <dbReference type="EMBL" id="NYT37672.1"/>
    </source>
</evidence>
<feature type="domain" description="AsmA" evidence="3">
    <location>
        <begin position="455"/>
        <end position="764"/>
    </location>
</feature>